<proteinExistence type="predicted"/>
<keyword evidence="5" id="KW-0966">Cell projection</keyword>
<dbReference type="GO" id="GO:0005856">
    <property type="term" value="C:cytoskeleton"/>
    <property type="evidence" value="ECO:0007669"/>
    <property type="project" value="UniProtKB-SubCell"/>
</dbReference>
<comment type="caution">
    <text evidence="6">The sequence shown here is derived from an EMBL/GenBank/DDBJ whole genome shotgun (WGS) entry which is preliminary data.</text>
</comment>
<evidence type="ECO:0000256" key="4">
    <source>
        <dbReference type="ARBA" id="ARBA00023212"/>
    </source>
</evidence>
<gene>
    <name evidence="6" type="ORF">SPHA_41167</name>
</gene>
<evidence type="ECO:0000256" key="2">
    <source>
        <dbReference type="ARBA" id="ARBA00004316"/>
    </source>
</evidence>
<keyword evidence="4" id="KW-0206">Cytoskeleton</keyword>
<dbReference type="GO" id="GO:0036126">
    <property type="term" value="C:sperm flagellum"/>
    <property type="evidence" value="ECO:0007669"/>
    <property type="project" value="TreeGrafter"/>
</dbReference>
<name>A0A812CT11_ACAPH</name>
<dbReference type="Proteomes" id="UP000597762">
    <property type="component" value="Unassembled WGS sequence"/>
</dbReference>
<dbReference type="PANTHER" id="PTHR14871:SF1">
    <property type="entry name" value="DYNEIN REGULATORY COMPLEX PROTEIN 9"/>
    <property type="match status" value="1"/>
</dbReference>
<comment type="subcellular location">
    <subcellularLocation>
        <location evidence="2">Cell projection</location>
    </subcellularLocation>
    <subcellularLocation>
        <location evidence="1">Cytoplasm</location>
        <location evidence="1">Cytoskeleton</location>
    </subcellularLocation>
</comment>
<keyword evidence="7" id="KW-1185">Reference proteome</keyword>
<evidence type="ECO:0000256" key="1">
    <source>
        <dbReference type="ARBA" id="ARBA00004245"/>
    </source>
</evidence>
<dbReference type="PANTHER" id="PTHR14871">
    <property type="entry name" value="DYNEIN REGULATORY COMPLEX PROTEIN 9"/>
    <property type="match status" value="1"/>
</dbReference>
<keyword evidence="3" id="KW-0963">Cytoplasm</keyword>
<sequence>MKAKTIMESKYVNKCAEVGVAQTLKQRTLQEESHRKEIDSLEKHVDVETRVNAEIMQFLGKQQKNLVAKLDFWMEKHEKKDVEAKQLELDQLKASKNSDWERLLDLTRKYKEFEEVVVEDRIQKEIQRRKAEEEEMHLRASVKLSYLQLFLFIPFCFSLSLPTHSHDTNSS</sequence>
<organism evidence="6 7">
    <name type="scientific">Acanthosepion pharaonis</name>
    <name type="common">Pharaoh cuttlefish</name>
    <name type="synonym">Sepia pharaonis</name>
    <dbReference type="NCBI Taxonomy" id="158019"/>
    <lineage>
        <taxon>Eukaryota</taxon>
        <taxon>Metazoa</taxon>
        <taxon>Spiralia</taxon>
        <taxon>Lophotrochozoa</taxon>
        <taxon>Mollusca</taxon>
        <taxon>Cephalopoda</taxon>
        <taxon>Coleoidea</taxon>
        <taxon>Decapodiformes</taxon>
        <taxon>Sepiida</taxon>
        <taxon>Sepiina</taxon>
        <taxon>Sepiidae</taxon>
        <taxon>Acanthosepion</taxon>
    </lineage>
</organism>
<evidence type="ECO:0000256" key="3">
    <source>
        <dbReference type="ARBA" id="ARBA00022490"/>
    </source>
</evidence>
<dbReference type="AlphaFoldDB" id="A0A812CT11"/>
<evidence type="ECO:0000256" key="5">
    <source>
        <dbReference type="ARBA" id="ARBA00023273"/>
    </source>
</evidence>
<accession>A0A812CT11</accession>
<dbReference type="GO" id="GO:0005737">
    <property type="term" value="C:cytoplasm"/>
    <property type="evidence" value="ECO:0007669"/>
    <property type="project" value="TreeGrafter"/>
</dbReference>
<protein>
    <submittedName>
        <fullName evidence="6">Uncharacterized protein</fullName>
    </submittedName>
</protein>
<reference evidence="6" key="1">
    <citation type="submission" date="2021-01" db="EMBL/GenBank/DDBJ databases">
        <authorList>
            <person name="Li R."/>
            <person name="Bekaert M."/>
        </authorList>
    </citation>
    <scope>NUCLEOTIDE SEQUENCE</scope>
    <source>
        <strain evidence="6">Farmed</strain>
    </source>
</reference>
<evidence type="ECO:0000313" key="6">
    <source>
        <dbReference type="EMBL" id="CAE1278304.1"/>
    </source>
</evidence>
<evidence type="ECO:0000313" key="7">
    <source>
        <dbReference type="Proteomes" id="UP000597762"/>
    </source>
</evidence>
<dbReference type="EMBL" id="CAHIKZ030001971">
    <property type="protein sequence ID" value="CAE1278304.1"/>
    <property type="molecule type" value="Genomic_DNA"/>
</dbReference>
<dbReference type="GO" id="GO:0007288">
    <property type="term" value="P:sperm axoneme assembly"/>
    <property type="evidence" value="ECO:0007669"/>
    <property type="project" value="TreeGrafter"/>
</dbReference>
<dbReference type="InterPro" id="IPR042618">
    <property type="entry name" value="IQCG"/>
</dbReference>
<dbReference type="OrthoDB" id="10254713at2759"/>